<keyword evidence="23" id="KW-1185">Reference proteome</keyword>
<feature type="domain" description="Plant heme peroxidase family profile" evidence="21">
    <location>
        <begin position="27"/>
        <end position="337"/>
    </location>
</feature>
<dbReference type="PANTHER" id="PTHR31517">
    <property type="match status" value="1"/>
</dbReference>
<organism evidence="22 23">
    <name type="scientific">Linum tenue</name>
    <dbReference type="NCBI Taxonomy" id="586396"/>
    <lineage>
        <taxon>Eukaryota</taxon>
        <taxon>Viridiplantae</taxon>
        <taxon>Streptophyta</taxon>
        <taxon>Embryophyta</taxon>
        <taxon>Tracheophyta</taxon>
        <taxon>Spermatophyta</taxon>
        <taxon>Magnoliopsida</taxon>
        <taxon>eudicotyledons</taxon>
        <taxon>Gunneridae</taxon>
        <taxon>Pentapetalae</taxon>
        <taxon>rosids</taxon>
        <taxon>fabids</taxon>
        <taxon>Malpighiales</taxon>
        <taxon>Linaceae</taxon>
        <taxon>Linum</taxon>
    </lineage>
</organism>
<feature type="disulfide bond" evidence="19">
    <location>
        <begin position="72"/>
        <end position="77"/>
    </location>
</feature>
<dbReference type="PANTHER" id="PTHR31517:SF59">
    <property type="entry name" value="PEROXIDASE"/>
    <property type="match status" value="1"/>
</dbReference>
<dbReference type="GO" id="GO:0005576">
    <property type="term" value="C:extracellular region"/>
    <property type="evidence" value="ECO:0007669"/>
    <property type="project" value="UniProtKB-SubCell"/>
</dbReference>
<feature type="active site" description="Proton acceptor" evidence="15">
    <location>
        <position position="70"/>
    </location>
</feature>
<feature type="disulfide bond" evidence="19">
    <location>
        <begin position="212"/>
        <end position="244"/>
    </location>
</feature>
<evidence type="ECO:0000256" key="10">
    <source>
        <dbReference type="ARBA" id="ARBA00022837"/>
    </source>
</evidence>
<dbReference type="GO" id="GO:0046872">
    <property type="term" value="F:metal ion binding"/>
    <property type="evidence" value="ECO:0007669"/>
    <property type="project" value="UniProtKB-UniRule"/>
</dbReference>
<comment type="similarity">
    <text evidence="3">Belongs to the peroxidase family. Ascorbate peroxidase subfamily.</text>
</comment>
<evidence type="ECO:0000256" key="3">
    <source>
        <dbReference type="ARBA" id="ARBA00006873"/>
    </source>
</evidence>
<comment type="catalytic activity">
    <reaction evidence="1 20">
        <text>2 a phenolic donor + H2O2 = 2 a phenolic radical donor + 2 H2O</text>
        <dbReference type="Rhea" id="RHEA:56136"/>
        <dbReference type="ChEBI" id="CHEBI:15377"/>
        <dbReference type="ChEBI" id="CHEBI:16240"/>
        <dbReference type="ChEBI" id="CHEBI:139520"/>
        <dbReference type="ChEBI" id="CHEBI:139521"/>
        <dbReference type="EC" id="1.11.1.7"/>
    </reaction>
</comment>
<evidence type="ECO:0000256" key="14">
    <source>
        <dbReference type="ARBA" id="ARBA00023324"/>
    </source>
</evidence>
<dbReference type="Proteomes" id="UP001154282">
    <property type="component" value="Unassembled WGS sequence"/>
</dbReference>
<feature type="binding site" evidence="17">
    <location>
        <position position="71"/>
    </location>
    <ligand>
        <name>Ca(2+)</name>
        <dbReference type="ChEBI" id="CHEBI:29108"/>
        <label>1</label>
    </ligand>
</feature>
<evidence type="ECO:0000256" key="16">
    <source>
        <dbReference type="PIRSR" id="PIRSR600823-2"/>
    </source>
</evidence>
<feature type="binding site" description="axial binding residue" evidence="17">
    <location>
        <position position="205"/>
    </location>
    <ligand>
        <name>heme b</name>
        <dbReference type="ChEBI" id="CHEBI:60344"/>
    </ligand>
    <ligandPart>
        <name>Fe</name>
        <dbReference type="ChEBI" id="CHEBI:18248"/>
    </ligandPart>
</feature>
<dbReference type="PRINTS" id="PR00461">
    <property type="entry name" value="PLPEROXIDASE"/>
</dbReference>
<comment type="subcellular location">
    <subcellularLocation>
        <location evidence="20">Secreted</location>
    </subcellularLocation>
</comment>
<keyword evidence="12 17" id="KW-0408">Iron</keyword>
<comment type="similarity">
    <text evidence="20">Belongs to the peroxidase family. Classical plant (class III) peroxidase subfamily.</text>
</comment>
<feature type="binding site" evidence="16">
    <location>
        <position position="175"/>
    </location>
    <ligand>
        <name>substrate</name>
    </ligand>
</feature>
<dbReference type="InterPro" id="IPR019793">
    <property type="entry name" value="Peroxidases_heam-ligand_BS"/>
</dbReference>
<feature type="site" description="Transition state stabilizer" evidence="18">
    <location>
        <position position="66"/>
    </location>
</feature>
<dbReference type="Gene3D" id="1.10.420.10">
    <property type="entry name" value="Peroxidase, domain 2"/>
    <property type="match status" value="1"/>
</dbReference>
<keyword evidence="14 20" id="KW-0376">Hydrogen peroxide</keyword>
<evidence type="ECO:0000256" key="7">
    <source>
        <dbReference type="ARBA" id="ARBA00022617"/>
    </source>
</evidence>
<evidence type="ECO:0000256" key="15">
    <source>
        <dbReference type="PIRSR" id="PIRSR600823-1"/>
    </source>
</evidence>
<dbReference type="FunFam" id="1.10.420.10:FF:000007">
    <property type="entry name" value="Peroxidase"/>
    <property type="match status" value="1"/>
</dbReference>
<feature type="binding site" evidence="17">
    <location>
        <position position="266"/>
    </location>
    <ligand>
        <name>Ca(2+)</name>
        <dbReference type="ChEBI" id="CHEBI:29108"/>
        <label>2</label>
    </ligand>
</feature>
<dbReference type="InterPro" id="IPR002016">
    <property type="entry name" value="Haem_peroxidase"/>
</dbReference>
<comment type="function">
    <text evidence="2">Removal of H(2)O(2), oxidation of toxic reductants, biosynthesis and degradation of lignin, suberization, auxin catabolism, response to environmental stresses such as wounding, pathogen attack and oxidative stress. These functions might be dependent on each isozyme/isoform in each plant tissue.</text>
</comment>
<dbReference type="CDD" id="cd00693">
    <property type="entry name" value="secretory_peroxidase"/>
    <property type="match status" value="1"/>
</dbReference>
<proteinExistence type="inferred from homology"/>
<evidence type="ECO:0000256" key="11">
    <source>
        <dbReference type="ARBA" id="ARBA00023002"/>
    </source>
</evidence>
<dbReference type="GO" id="GO:0140825">
    <property type="term" value="F:lactoperoxidase activity"/>
    <property type="evidence" value="ECO:0007669"/>
    <property type="project" value="UniProtKB-EC"/>
</dbReference>
<evidence type="ECO:0000256" key="2">
    <source>
        <dbReference type="ARBA" id="ARBA00002322"/>
    </source>
</evidence>
<keyword evidence="10 17" id="KW-0106">Calcium</keyword>
<dbReference type="GO" id="GO:0042744">
    <property type="term" value="P:hydrogen peroxide catabolic process"/>
    <property type="evidence" value="ECO:0007669"/>
    <property type="project" value="UniProtKB-KW"/>
</dbReference>
<keyword evidence="9 20" id="KW-0732">Signal</keyword>
<feature type="binding site" evidence="17">
    <location>
        <position position="80"/>
    </location>
    <ligand>
        <name>Ca(2+)</name>
        <dbReference type="ChEBI" id="CHEBI:29108"/>
        <label>1</label>
    </ligand>
</feature>
<keyword evidence="11 20" id="KW-0560">Oxidoreductase</keyword>
<evidence type="ECO:0000256" key="6">
    <source>
        <dbReference type="ARBA" id="ARBA00022559"/>
    </source>
</evidence>
<evidence type="ECO:0000256" key="1">
    <source>
        <dbReference type="ARBA" id="ARBA00000189"/>
    </source>
</evidence>
<gene>
    <name evidence="22" type="ORF">LITE_LOCUS17275</name>
</gene>
<evidence type="ECO:0000256" key="9">
    <source>
        <dbReference type="ARBA" id="ARBA00022729"/>
    </source>
</evidence>
<comment type="caution">
    <text evidence="22">The sequence shown here is derived from an EMBL/GenBank/DDBJ whole genome shotgun (WGS) entry which is preliminary data.</text>
</comment>
<feature type="binding site" evidence="17">
    <location>
        <position position="89"/>
    </location>
    <ligand>
        <name>Ca(2+)</name>
        <dbReference type="ChEBI" id="CHEBI:29108"/>
        <label>1</label>
    </ligand>
</feature>
<feature type="chain" id="PRO_5043098857" description="Peroxidase" evidence="20">
    <location>
        <begin position="27"/>
        <end position="346"/>
    </location>
</feature>
<dbReference type="InterPro" id="IPR010255">
    <property type="entry name" value="Haem_peroxidase_sf"/>
</dbReference>
<keyword evidence="5 20" id="KW-0964">Secreted</keyword>
<dbReference type="PROSITE" id="PS50873">
    <property type="entry name" value="PEROXIDASE_4"/>
    <property type="match status" value="1"/>
</dbReference>
<reference evidence="22" key="1">
    <citation type="submission" date="2022-08" db="EMBL/GenBank/DDBJ databases">
        <authorList>
            <person name="Gutierrez-Valencia J."/>
        </authorList>
    </citation>
    <scope>NUCLEOTIDE SEQUENCE</scope>
</reference>
<keyword evidence="8 17" id="KW-0479">Metal-binding</keyword>
<feature type="binding site" evidence="17">
    <location>
        <position position="78"/>
    </location>
    <ligand>
        <name>Ca(2+)</name>
        <dbReference type="ChEBI" id="CHEBI:29108"/>
        <label>1</label>
    </ligand>
</feature>
<evidence type="ECO:0000256" key="8">
    <source>
        <dbReference type="ARBA" id="ARBA00022723"/>
    </source>
</evidence>
<evidence type="ECO:0000256" key="5">
    <source>
        <dbReference type="ARBA" id="ARBA00022525"/>
    </source>
</evidence>
<dbReference type="InterPro" id="IPR000823">
    <property type="entry name" value="Peroxidase_pln"/>
</dbReference>
<evidence type="ECO:0000256" key="17">
    <source>
        <dbReference type="PIRSR" id="PIRSR600823-3"/>
    </source>
</evidence>
<dbReference type="AlphaFoldDB" id="A0AAV0K5I4"/>
<feature type="disulfide bond" evidence="19">
    <location>
        <begin position="121"/>
        <end position="333"/>
    </location>
</feature>
<feature type="disulfide bond" evidence="19">
    <location>
        <begin position="37"/>
        <end position="115"/>
    </location>
</feature>
<dbReference type="GO" id="GO:0020037">
    <property type="term" value="F:heme binding"/>
    <property type="evidence" value="ECO:0007669"/>
    <property type="project" value="UniProtKB-UniRule"/>
</dbReference>
<dbReference type="SUPFAM" id="SSF48113">
    <property type="entry name" value="Heme-dependent peroxidases"/>
    <property type="match status" value="1"/>
</dbReference>
<protein>
    <recommendedName>
        <fullName evidence="4 20">Peroxidase</fullName>
        <ecNumber evidence="4 20">1.11.1.7</ecNumber>
    </recommendedName>
</protein>
<evidence type="ECO:0000313" key="23">
    <source>
        <dbReference type="Proteomes" id="UP001154282"/>
    </source>
</evidence>
<evidence type="ECO:0000256" key="18">
    <source>
        <dbReference type="PIRSR" id="PIRSR600823-4"/>
    </source>
</evidence>
<sequence>MKKGTAAVGFILGLLLFLSGDPICHGALQVGFYRGKCGFADVEAIVGGVVSAQFFTDPSLLASLIRLHFHDCFVNGCDGSILLDGPDSEKTASPNQSVRGYEIIDQAKDAVEKICPGVVSCADLIAIAARDAVFLVRNILLGFPLEQSGGGIYRVQTGRRDGLVSSADIANVTLPGPSITVPQAIAAFADKGLTAVDMVLLLGAHSVGVAHCSFLSERIHNFKGSGKPDPSMDQFTVNTLRSRCPINAIENTVNLDQNPFSPLVLDNSYYQNILLRRGVLQIDQELGMNRFTRPIIANLANSVDFPARFGAAMVRLGAVGVLTGTQGEIRSSCRVVNKAVNKDKSG</sequence>
<dbReference type="EC" id="1.11.1.7" evidence="4 20"/>
<comment type="cofactor">
    <cofactor evidence="17 20">
        <name>heme b</name>
        <dbReference type="ChEBI" id="CHEBI:60344"/>
    </cofactor>
    <text evidence="17 20">Binds 1 heme b (iron(II)-protoporphyrin IX) group per subunit.</text>
</comment>
<comment type="cofactor">
    <cofactor evidence="17 20">
        <name>Ca(2+)</name>
        <dbReference type="ChEBI" id="CHEBI:29108"/>
    </cofactor>
    <text evidence="17 20">Binds 2 calcium ions per subunit.</text>
</comment>
<feature type="binding site" evidence="17">
    <location>
        <position position="76"/>
    </location>
    <ligand>
        <name>Ca(2+)</name>
        <dbReference type="ChEBI" id="CHEBI:29108"/>
        <label>1</label>
    </ligand>
</feature>
<dbReference type="GO" id="GO:0006979">
    <property type="term" value="P:response to oxidative stress"/>
    <property type="evidence" value="ECO:0007669"/>
    <property type="project" value="UniProtKB-UniRule"/>
</dbReference>
<feature type="signal peptide" evidence="20">
    <location>
        <begin position="1"/>
        <end position="26"/>
    </location>
</feature>
<dbReference type="EMBL" id="CAMGYJ010000005">
    <property type="protein sequence ID" value="CAI0417337.1"/>
    <property type="molecule type" value="Genomic_DNA"/>
</dbReference>
<keyword evidence="13 19" id="KW-1015">Disulfide bond</keyword>
<name>A0AAV0K5I4_9ROSI</name>
<evidence type="ECO:0000256" key="19">
    <source>
        <dbReference type="PIRSR" id="PIRSR600823-5"/>
    </source>
</evidence>
<evidence type="ECO:0000256" key="20">
    <source>
        <dbReference type="RuleBase" id="RU362060"/>
    </source>
</evidence>
<dbReference type="Gene3D" id="1.10.520.10">
    <property type="match status" value="1"/>
</dbReference>
<dbReference type="InterPro" id="IPR033905">
    <property type="entry name" value="Secretory_peroxidase"/>
</dbReference>
<accession>A0AAV0K5I4</accession>
<feature type="binding site" evidence="17">
    <location>
        <position position="256"/>
    </location>
    <ligand>
        <name>Ca(2+)</name>
        <dbReference type="ChEBI" id="CHEBI:29108"/>
        <label>2</label>
    </ligand>
</feature>
<dbReference type="PROSITE" id="PS00435">
    <property type="entry name" value="PEROXIDASE_1"/>
    <property type="match status" value="1"/>
</dbReference>
<dbReference type="PRINTS" id="PR00458">
    <property type="entry name" value="PEROXIDASE"/>
</dbReference>
<evidence type="ECO:0000256" key="4">
    <source>
        <dbReference type="ARBA" id="ARBA00012313"/>
    </source>
</evidence>
<evidence type="ECO:0000256" key="12">
    <source>
        <dbReference type="ARBA" id="ARBA00023004"/>
    </source>
</evidence>
<dbReference type="Pfam" id="PF00141">
    <property type="entry name" value="peroxidase"/>
    <property type="match status" value="1"/>
</dbReference>
<feature type="binding site" evidence="17">
    <location>
        <position position="74"/>
    </location>
    <ligand>
        <name>Ca(2+)</name>
        <dbReference type="ChEBI" id="CHEBI:29108"/>
        <label>1</label>
    </ligand>
</feature>
<evidence type="ECO:0000256" key="13">
    <source>
        <dbReference type="ARBA" id="ARBA00023157"/>
    </source>
</evidence>
<keyword evidence="6 20" id="KW-0575">Peroxidase</keyword>
<evidence type="ECO:0000313" key="22">
    <source>
        <dbReference type="EMBL" id="CAI0417337.1"/>
    </source>
</evidence>
<evidence type="ECO:0000259" key="21">
    <source>
        <dbReference type="PROSITE" id="PS50873"/>
    </source>
</evidence>
<keyword evidence="7 20" id="KW-0349">Heme</keyword>